<accession>A0A1Z4VRC5</accession>
<evidence type="ECO:0000313" key="2">
    <source>
        <dbReference type="Proteomes" id="UP000218765"/>
    </source>
</evidence>
<dbReference type="AlphaFoldDB" id="A0A1Z4VRC5"/>
<protein>
    <submittedName>
        <fullName evidence="1">Peptide methionine sulfoxide reductase</fullName>
    </submittedName>
</protein>
<dbReference type="EMBL" id="AP018052">
    <property type="protein sequence ID" value="BAZ94177.1"/>
    <property type="molecule type" value="Genomic_DNA"/>
</dbReference>
<dbReference type="Proteomes" id="UP000218765">
    <property type="component" value="Chromosome"/>
</dbReference>
<proteinExistence type="predicted"/>
<reference evidence="1 2" key="1">
    <citation type="submission" date="2017-05" db="EMBL/GenBank/DDBJ databases">
        <title>Thiocyanate degradation by Thiohalobacter thiocyanaticus FOKN1.</title>
        <authorList>
            <person name="Oshiki M."/>
            <person name="Fukushima T."/>
            <person name="Kawano S."/>
            <person name="Nakagawa J."/>
        </authorList>
    </citation>
    <scope>NUCLEOTIDE SEQUENCE [LARGE SCALE GENOMIC DNA]</scope>
    <source>
        <strain evidence="1 2">FOKN1</strain>
    </source>
</reference>
<evidence type="ECO:0000313" key="1">
    <source>
        <dbReference type="EMBL" id="BAZ94177.1"/>
    </source>
</evidence>
<dbReference type="RefSeq" id="WP_096366298.1">
    <property type="nucleotide sequence ID" value="NZ_AP018052.1"/>
</dbReference>
<organism evidence="1 2">
    <name type="scientific">Thiohalobacter thiocyanaticus</name>
    <dbReference type="NCBI Taxonomy" id="585455"/>
    <lineage>
        <taxon>Bacteria</taxon>
        <taxon>Pseudomonadati</taxon>
        <taxon>Pseudomonadota</taxon>
        <taxon>Gammaproteobacteria</taxon>
        <taxon>Thiohalobacterales</taxon>
        <taxon>Thiohalobacteraceae</taxon>
        <taxon>Thiohalobacter</taxon>
    </lineage>
</organism>
<keyword evidence="2" id="KW-1185">Reference proteome</keyword>
<name>A0A1Z4VRC5_9GAMM</name>
<gene>
    <name evidence="1" type="ORF">FOKN1_1791</name>
</gene>
<dbReference type="KEGG" id="ttc:FOKN1_1791"/>
<dbReference type="OrthoDB" id="8564048at2"/>
<sequence length="143" mass="15967">MTGTPIQTRPARDMARPLPEGSFTVFLRGRPITATLTPRARRAAEALGAAMVVEMELFFSCLLRKRLRFHQADTAPESVLEPVELYPGLSLLFRPIVAEVCNIDTLEGEPPVRTMPAKRADAFIPKWVSIDHRSGDWVGEFGY</sequence>